<evidence type="ECO:0000313" key="2">
    <source>
        <dbReference type="Proteomes" id="UP001169242"/>
    </source>
</evidence>
<reference evidence="1" key="1">
    <citation type="journal article" date="2023" name="Int. J. Syst. Evol. Microbiol.">
        <title>&lt;i&gt;Holtiella tumoricola&lt;/i&gt; gen. nov. sp. nov., isolated from a human clinical sample.</title>
        <authorList>
            <person name="Allen-Vercoe E."/>
            <person name="Daigneault M.C."/>
            <person name="Vancuren S.J."/>
            <person name="Cochrane K."/>
            <person name="O'Neal L.L."/>
            <person name="Sankaranarayanan K."/>
            <person name="Lawson P.A."/>
        </authorList>
    </citation>
    <scope>NUCLEOTIDE SEQUENCE</scope>
    <source>
        <strain evidence="1">CC70A</strain>
    </source>
</reference>
<dbReference type="RefSeq" id="WP_271010777.1">
    <property type="nucleotide sequence ID" value="NZ_JAQIFT010000007.1"/>
</dbReference>
<dbReference type="AlphaFoldDB" id="A0AA42DJG9"/>
<organism evidence="1 2">
    <name type="scientific">Holtiella tumoricola</name>
    <dbReference type="NCBI Taxonomy" id="3018743"/>
    <lineage>
        <taxon>Bacteria</taxon>
        <taxon>Bacillati</taxon>
        <taxon>Bacillota</taxon>
        <taxon>Clostridia</taxon>
        <taxon>Lachnospirales</taxon>
        <taxon>Cellulosilyticaceae</taxon>
        <taxon>Holtiella</taxon>
    </lineage>
</organism>
<evidence type="ECO:0000313" key="1">
    <source>
        <dbReference type="EMBL" id="MDA3730034.1"/>
    </source>
</evidence>
<keyword evidence="2" id="KW-1185">Reference proteome</keyword>
<accession>A0AA42DJG9</accession>
<comment type="caution">
    <text evidence="1">The sequence shown here is derived from an EMBL/GenBank/DDBJ whole genome shotgun (WGS) entry which is preliminary data.</text>
</comment>
<dbReference type="Proteomes" id="UP001169242">
    <property type="component" value="Unassembled WGS sequence"/>
</dbReference>
<proteinExistence type="predicted"/>
<name>A0AA42DJG9_9FIRM</name>
<sequence>MQMAKIKSDFQEILPEDCRQYNEVFKRYLELNSENVEEAYSLMKDSLMLAQRWSEIQATARKIKDASDRDFVVTAFKDWAYQRYRQMQLVHESSRLIWKQANEYLMWSRRNT</sequence>
<protein>
    <submittedName>
        <fullName evidence="1">Uncharacterized protein</fullName>
    </submittedName>
</protein>
<dbReference type="EMBL" id="JAQIFT010000007">
    <property type="protein sequence ID" value="MDA3730034.1"/>
    <property type="molecule type" value="Genomic_DNA"/>
</dbReference>
<gene>
    <name evidence="1" type="ORF">PBV87_00715</name>
</gene>